<reference evidence="5 6" key="1">
    <citation type="submission" date="2022-06" db="EMBL/GenBank/DDBJ databases">
        <title>Genomic Encyclopedia of Archaeal and Bacterial Type Strains, Phase II (KMG-II): from individual species to whole genera.</title>
        <authorList>
            <person name="Goeker M."/>
        </authorList>
    </citation>
    <scope>NUCLEOTIDE SEQUENCE [LARGE SCALE GENOMIC DNA]</scope>
    <source>
        <strain evidence="5 6">DSM 44255</strain>
    </source>
</reference>
<evidence type="ECO:0000313" key="6">
    <source>
        <dbReference type="Proteomes" id="UP001205185"/>
    </source>
</evidence>
<dbReference type="EMBL" id="JAMTCO010000012">
    <property type="protein sequence ID" value="MCP2272464.1"/>
    <property type="molecule type" value="Genomic_DNA"/>
</dbReference>
<dbReference type="Gene3D" id="3.40.190.80">
    <property type="match status" value="1"/>
</dbReference>
<dbReference type="Gene3D" id="3.30.540.10">
    <property type="entry name" value="Fructose-1,6-Bisphosphatase, subunit A, domain 1"/>
    <property type="match status" value="1"/>
</dbReference>
<sequence>MFYGAEVTFIPWPVPEPLLPASVSPALADAAHAAVTAYRTARRLHTRPQLAEEVAMGADGTPTMFVDSLVEDAIAESAQSNRVNLLSEEAGFIDNGSSTTLVVDPLDGSSNAASGVPLSCFSGVLARDSIAVEAMTVWLDTGRVWWARVGQSTSYRTSGRTTLDGAAVSLLRPKRNNGDSWQRVASRAGRLRILGTTCLETALVAEGSVDAFADPGSDTLRIVDLAAALVLVPAAGGAVIDANGRPLDFDPDLTRRWSGIAAATSALADQVAEAILG</sequence>
<dbReference type="Pfam" id="PF00459">
    <property type="entry name" value="Inositol_P"/>
    <property type="match status" value="1"/>
</dbReference>
<organism evidence="5 6">
    <name type="scientific">Actinokineospora diospyrosa</name>
    <dbReference type="NCBI Taxonomy" id="103728"/>
    <lineage>
        <taxon>Bacteria</taxon>
        <taxon>Bacillati</taxon>
        <taxon>Actinomycetota</taxon>
        <taxon>Actinomycetes</taxon>
        <taxon>Pseudonocardiales</taxon>
        <taxon>Pseudonocardiaceae</taxon>
        <taxon>Actinokineospora</taxon>
    </lineage>
</organism>
<dbReference type="InterPro" id="IPR020550">
    <property type="entry name" value="Inositol_monophosphatase_CS"/>
</dbReference>
<dbReference type="PANTHER" id="PTHR20854">
    <property type="entry name" value="INOSITOL MONOPHOSPHATASE"/>
    <property type="match status" value="1"/>
</dbReference>
<dbReference type="SUPFAM" id="SSF56655">
    <property type="entry name" value="Carbohydrate phosphatase"/>
    <property type="match status" value="1"/>
</dbReference>
<evidence type="ECO:0000256" key="1">
    <source>
        <dbReference type="ARBA" id="ARBA00001033"/>
    </source>
</evidence>
<accession>A0ABT1IIT8</accession>
<dbReference type="InterPro" id="IPR000760">
    <property type="entry name" value="Inositol_monophosphatase-like"/>
</dbReference>
<evidence type="ECO:0000256" key="2">
    <source>
        <dbReference type="ARBA" id="ARBA00013106"/>
    </source>
</evidence>
<keyword evidence="3" id="KW-0479">Metal-binding</keyword>
<comment type="catalytic activity">
    <reaction evidence="1">
        <text>a myo-inositol phosphate + H2O = myo-inositol + phosphate</text>
        <dbReference type="Rhea" id="RHEA:24056"/>
        <dbReference type="ChEBI" id="CHEBI:15377"/>
        <dbReference type="ChEBI" id="CHEBI:17268"/>
        <dbReference type="ChEBI" id="CHEBI:43474"/>
        <dbReference type="ChEBI" id="CHEBI:84139"/>
        <dbReference type="EC" id="3.1.3.25"/>
    </reaction>
</comment>
<evidence type="ECO:0000313" key="5">
    <source>
        <dbReference type="EMBL" id="MCP2272464.1"/>
    </source>
</evidence>
<keyword evidence="6" id="KW-1185">Reference proteome</keyword>
<dbReference type="PANTHER" id="PTHR20854:SF4">
    <property type="entry name" value="INOSITOL-1-MONOPHOSPHATASE-RELATED"/>
    <property type="match status" value="1"/>
</dbReference>
<protein>
    <recommendedName>
        <fullName evidence="2">inositol-phosphate phosphatase</fullName>
        <ecNumber evidence="2">3.1.3.25</ecNumber>
    </recommendedName>
</protein>
<dbReference type="EC" id="3.1.3.25" evidence="2"/>
<dbReference type="Proteomes" id="UP001205185">
    <property type="component" value="Unassembled WGS sequence"/>
</dbReference>
<name>A0ABT1IIT8_9PSEU</name>
<dbReference type="PRINTS" id="PR00377">
    <property type="entry name" value="IMPHPHTASES"/>
</dbReference>
<evidence type="ECO:0000256" key="4">
    <source>
        <dbReference type="ARBA" id="ARBA00022842"/>
    </source>
</evidence>
<gene>
    <name evidence="5" type="ORF">LV75_004990</name>
</gene>
<dbReference type="PROSITE" id="PS00630">
    <property type="entry name" value="IMP_2"/>
    <property type="match status" value="1"/>
</dbReference>
<keyword evidence="4" id="KW-0460">Magnesium</keyword>
<comment type="caution">
    <text evidence="5">The sequence shown here is derived from an EMBL/GenBank/DDBJ whole genome shotgun (WGS) entry which is preliminary data.</text>
</comment>
<proteinExistence type="predicted"/>
<evidence type="ECO:0000256" key="3">
    <source>
        <dbReference type="ARBA" id="ARBA00022723"/>
    </source>
</evidence>